<name>A0ACC0G7V2_9ERIC</name>
<dbReference type="Proteomes" id="UP001060215">
    <property type="component" value="Chromosome 10"/>
</dbReference>
<sequence>MVCIGVRIADLDWFCIVRGLLHQSIMHSMLLGEWSASLDCGLHWCQSGGWSASVLAFIYLEYDLKEPLGMVYLENSSRLSLSDSNASTGENSRKTRQLTEESAEHLKTACYFLNFVHQAVLCTVNFVRLCSKDSFKPSKECLAEVFKIDPSSVDNRAKSDLLINLFNSWEANEKQEHKSDLTHEASLADAPSTSLAEIASDANHSEASQTLVLGVERNASQREIQIAFHKAKMMSWGEVFLIEQPLKLEAKY</sequence>
<gene>
    <name evidence="1" type="ORF">LOK49_LG10G01471</name>
</gene>
<accession>A0ACC0G7V2</accession>
<comment type="caution">
    <text evidence="1">The sequence shown here is derived from an EMBL/GenBank/DDBJ whole genome shotgun (WGS) entry which is preliminary data.</text>
</comment>
<evidence type="ECO:0000313" key="2">
    <source>
        <dbReference type="Proteomes" id="UP001060215"/>
    </source>
</evidence>
<organism evidence="1 2">
    <name type="scientific">Camellia lanceoleosa</name>
    <dbReference type="NCBI Taxonomy" id="1840588"/>
    <lineage>
        <taxon>Eukaryota</taxon>
        <taxon>Viridiplantae</taxon>
        <taxon>Streptophyta</taxon>
        <taxon>Embryophyta</taxon>
        <taxon>Tracheophyta</taxon>
        <taxon>Spermatophyta</taxon>
        <taxon>Magnoliopsida</taxon>
        <taxon>eudicotyledons</taxon>
        <taxon>Gunneridae</taxon>
        <taxon>Pentapetalae</taxon>
        <taxon>asterids</taxon>
        <taxon>Ericales</taxon>
        <taxon>Theaceae</taxon>
        <taxon>Camellia</taxon>
    </lineage>
</organism>
<keyword evidence="2" id="KW-1185">Reference proteome</keyword>
<proteinExistence type="predicted"/>
<dbReference type="EMBL" id="CM045767">
    <property type="protein sequence ID" value="KAI7996557.1"/>
    <property type="molecule type" value="Genomic_DNA"/>
</dbReference>
<reference evidence="1 2" key="1">
    <citation type="journal article" date="2022" name="Plant J.">
        <title>Chromosome-level genome of Camellia lanceoleosa provides a valuable resource for understanding genome evolution and self-incompatibility.</title>
        <authorList>
            <person name="Gong W."/>
            <person name="Xiao S."/>
            <person name="Wang L."/>
            <person name="Liao Z."/>
            <person name="Chang Y."/>
            <person name="Mo W."/>
            <person name="Hu G."/>
            <person name="Li W."/>
            <person name="Zhao G."/>
            <person name="Zhu H."/>
            <person name="Hu X."/>
            <person name="Ji K."/>
            <person name="Xiang X."/>
            <person name="Song Q."/>
            <person name="Yuan D."/>
            <person name="Jin S."/>
            <person name="Zhang L."/>
        </authorList>
    </citation>
    <scope>NUCLEOTIDE SEQUENCE [LARGE SCALE GENOMIC DNA]</scope>
    <source>
        <strain evidence="1">SQ_2022a</strain>
    </source>
</reference>
<protein>
    <submittedName>
        <fullName evidence="1">Uncharacterized protein</fullName>
    </submittedName>
</protein>
<evidence type="ECO:0000313" key="1">
    <source>
        <dbReference type="EMBL" id="KAI7996557.1"/>
    </source>
</evidence>